<keyword evidence="2" id="KW-1185">Reference proteome</keyword>
<accession>A0A0M2PYZ0</accession>
<dbReference type="InterPro" id="IPR054211">
    <property type="entry name" value="DUF6918"/>
</dbReference>
<dbReference type="OrthoDB" id="530636at2"/>
<protein>
    <submittedName>
        <fullName evidence="1">Uncharacterized protein</fullName>
    </submittedName>
</protein>
<dbReference type="STRING" id="317619.GCA_000332315_01074"/>
<comment type="caution">
    <text evidence="1">The sequence shown here is derived from an EMBL/GenBank/DDBJ whole genome shotgun (WGS) entry which is preliminary data.</text>
</comment>
<name>A0A0M2PYZ0_PROHO</name>
<organism evidence="1 2">
    <name type="scientific">Prochlorothrix hollandica PCC 9006 = CALU 1027</name>
    <dbReference type="NCBI Taxonomy" id="317619"/>
    <lineage>
        <taxon>Bacteria</taxon>
        <taxon>Bacillati</taxon>
        <taxon>Cyanobacteriota</taxon>
        <taxon>Cyanophyceae</taxon>
        <taxon>Prochlorotrichales</taxon>
        <taxon>Prochlorotrichaceae</taxon>
        <taxon>Prochlorothrix</taxon>
    </lineage>
</organism>
<dbReference type="EMBL" id="AJTX02000004">
    <property type="protein sequence ID" value="KKJ00293.1"/>
    <property type="molecule type" value="Genomic_DNA"/>
</dbReference>
<sequence length="157" mass="17657">MATLKDILTHPDRRPQVVKDTVVVMEAEVKRQKGLWGIVLGQGFQAVKAIDQGQFLYRAVDTLIGEASLSLDPYYQNYSQLNPQQRPPFPEYLQRYDRAVAEAVLSVTDRRRRISTNPLVGVTYDGLRSQVLPHLQEAVPALGRVIAAHAFPPEPRP</sequence>
<gene>
    <name evidence="1" type="ORF">PROH_11475</name>
</gene>
<dbReference type="eggNOG" id="ENOG5032TXI">
    <property type="taxonomic scope" value="Bacteria"/>
</dbReference>
<proteinExistence type="predicted"/>
<evidence type="ECO:0000313" key="1">
    <source>
        <dbReference type="EMBL" id="KKJ00293.1"/>
    </source>
</evidence>
<dbReference type="Pfam" id="PF21893">
    <property type="entry name" value="DUF6918"/>
    <property type="match status" value="1"/>
</dbReference>
<reference evidence="1" key="1">
    <citation type="submission" date="2012-04" db="EMBL/GenBank/DDBJ databases">
        <authorList>
            <person name="Borisov I.G."/>
            <person name="Ivanikova N.V."/>
            <person name="Pinevich A.V."/>
        </authorList>
    </citation>
    <scope>NUCLEOTIDE SEQUENCE</scope>
    <source>
        <strain evidence="1">CALU 1027</strain>
    </source>
</reference>
<dbReference type="Proteomes" id="UP000034681">
    <property type="component" value="Unassembled WGS sequence"/>
</dbReference>
<dbReference type="RefSeq" id="WP_017711671.1">
    <property type="nucleotide sequence ID" value="NZ_KB235933.1"/>
</dbReference>
<evidence type="ECO:0000313" key="2">
    <source>
        <dbReference type="Proteomes" id="UP000034681"/>
    </source>
</evidence>
<dbReference type="AlphaFoldDB" id="A0A0M2PYZ0"/>